<evidence type="ECO:0000256" key="6">
    <source>
        <dbReference type="ARBA" id="ARBA00023004"/>
    </source>
</evidence>
<dbReference type="AlphaFoldDB" id="A0A2D6M1M2"/>
<dbReference type="GO" id="GO:0051539">
    <property type="term" value="F:4 iron, 4 sulfur cluster binding"/>
    <property type="evidence" value="ECO:0007669"/>
    <property type="project" value="UniProtKB-KW"/>
</dbReference>
<evidence type="ECO:0000256" key="7">
    <source>
        <dbReference type="ARBA" id="ARBA00023014"/>
    </source>
</evidence>
<evidence type="ECO:0000313" key="9">
    <source>
        <dbReference type="EMBL" id="MAG22310.1"/>
    </source>
</evidence>
<keyword evidence="2" id="KW-0004">4Fe-4S</keyword>
<feature type="domain" description="4Fe-4S ferredoxin-type" evidence="8">
    <location>
        <begin position="32"/>
        <end position="60"/>
    </location>
</feature>
<keyword evidence="6" id="KW-0408">Iron</keyword>
<protein>
    <submittedName>
        <fullName evidence="9">4Fe-4S ferredoxin</fullName>
    </submittedName>
</protein>
<dbReference type="Proteomes" id="UP000226592">
    <property type="component" value="Unassembled WGS sequence"/>
</dbReference>
<dbReference type="PROSITE" id="PS51379">
    <property type="entry name" value="4FE4S_FER_2"/>
    <property type="match status" value="2"/>
</dbReference>
<name>A0A2D6M1M2_9ARCH</name>
<evidence type="ECO:0000256" key="2">
    <source>
        <dbReference type="ARBA" id="ARBA00022485"/>
    </source>
</evidence>
<proteinExistence type="predicted"/>
<dbReference type="GO" id="GO:0016491">
    <property type="term" value="F:oxidoreductase activity"/>
    <property type="evidence" value="ECO:0007669"/>
    <property type="project" value="UniProtKB-ARBA"/>
</dbReference>
<dbReference type="InterPro" id="IPR017900">
    <property type="entry name" value="4Fe4S_Fe_S_CS"/>
</dbReference>
<evidence type="ECO:0000256" key="3">
    <source>
        <dbReference type="ARBA" id="ARBA00022723"/>
    </source>
</evidence>
<organism evidence="9 10">
    <name type="scientific">Candidatus Iainarchaeum sp</name>
    <dbReference type="NCBI Taxonomy" id="3101447"/>
    <lineage>
        <taxon>Archaea</taxon>
        <taxon>Candidatus Iainarchaeota</taxon>
        <taxon>Candidatus Iainarchaeia</taxon>
        <taxon>Candidatus Iainarchaeales</taxon>
        <taxon>Candidatus Iainarchaeaceae</taxon>
        <taxon>Candidatus Iainarchaeum</taxon>
    </lineage>
</organism>
<dbReference type="Gene3D" id="3.30.70.20">
    <property type="match status" value="1"/>
</dbReference>
<evidence type="ECO:0000259" key="8">
    <source>
        <dbReference type="PROSITE" id="PS51379"/>
    </source>
</evidence>
<dbReference type="InterPro" id="IPR050572">
    <property type="entry name" value="Fe-S_Ferredoxin"/>
</dbReference>
<dbReference type="PANTHER" id="PTHR43687:SF6">
    <property type="entry name" value="L-ASPARTATE SEMIALDEHYDE SULFURTRANSFERASE IRON-SULFUR SUBUNIT"/>
    <property type="match status" value="1"/>
</dbReference>
<accession>A0A2D6M1M2</accession>
<dbReference type="EMBL" id="NZBU01000009">
    <property type="protein sequence ID" value="MAG22310.1"/>
    <property type="molecule type" value="Genomic_DNA"/>
</dbReference>
<keyword evidence="5" id="KW-0249">Electron transport</keyword>
<evidence type="ECO:0000313" key="10">
    <source>
        <dbReference type="Proteomes" id="UP000226592"/>
    </source>
</evidence>
<dbReference type="SUPFAM" id="SSF54862">
    <property type="entry name" value="4Fe-4S ferredoxins"/>
    <property type="match status" value="1"/>
</dbReference>
<comment type="caution">
    <text evidence="9">The sequence shown here is derived from an EMBL/GenBank/DDBJ whole genome shotgun (WGS) entry which is preliminary data.</text>
</comment>
<evidence type="ECO:0000256" key="1">
    <source>
        <dbReference type="ARBA" id="ARBA00022448"/>
    </source>
</evidence>
<dbReference type="InterPro" id="IPR017896">
    <property type="entry name" value="4Fe4S_Fe-S-bd"/>
</dbReference>
<feature type="domain" description="4Fe-4S ferredoxin-type" evidence="8">
    <location>
        <begin position="2"/>
        <end position="31"/>
    </location>
</feature>
<dbReference type="GO" id="GO:0046872">
    <property type="term" value="F:metal ion binding"/>
    <property type="evidence" value="ECO:0007669"/>
    <property type="project" value="UniProtKB-KW"/>
</dbReference>
<dbReference type="Pfam" id="PF13237">
    <property type="entry name" value="Fer4_10"/>
    <property type="match status" value="1"/>
</dbReference>
<evidence type="ECO:0000256" key="4">
    <source>
        <dbReference type="ARBA" id="ARBA00022737"/>
    </source>
</evidence>
<keyword evidence="4" id="KW-0677">Repeat</keyword>
<dbReference type="PANTHER" id="PTHR43687">
    <property type="entry name" value="ADENYLYLSULFATE REDUCTASE, BETA SUBUNIT"/>
    <property type="match status" value="1"/>
</dbReference>
<keyword evidence="3" id="KW-0479">Metal-binding</keyword>
<sequence>MEKPYINYDKCTACGTCIDVCPVSVFAKDGNKVVVKDPDSCIQCRACEVSCPEKAIEIKE</sequence>
<keyword evidence="1" id="KW-0813">Transport</keyword>
<reference evidence="10" key="1">
    <citation type="submission" date="2017-09" db="EMBL/GenBank/DDBJ databases">
        <title>The Reconstruction of 2,631 Draft Metagenome-Assembled Genomes from the Global Oceans.</title>
        <authorList>
            <person name="Tully B.J."/>
            <person name="Graham E.D."/>
            <person name="Heidelberg J.F."/>
        </authorList>
    </citation>
    <scope>NUCLEOTIDE SEQUENCE [LARGE SCALE GENOMIC DNA]</scope>
</reference>
<keyword evidence="7" id="KW-0411">Iron-sulfur</keyword>
<evidence type="ECO:0000256" key="5">
    <source>
        <dbReference type="ARBA" id="ARBA00022982"/>
    </source>
</evidence>
<gene>
    <name evidence="9" type="ORF">CL943_03330</name>
</gene>
<dbReference type="PROSITE" id="PS00198">
    <property type="entry name" value="4FE4S_FER_1"/>
    <property type="match status" value="1"/>
</dbReference>